<evidence type="ECO:0000313" key="3">
    <source>
        <dbReference type="Proteomes" id="UP001252875"/>
    </source>
</evidence>
<dbReference type="PANTHER" id="PTHR39209">
    <property type="match status" value="1"/>
</dbReference>
<protein>
    <submittedName>
        <fullName evidence="2">Phenylalanine--tRNA ligase beta subunit-related protein</fullName>
    </submittedName>
</protein>
<dbReference type="SUPFAM" id="SSF56037">
    <property type="entry name" value="PheT/TilS domain"/>
    <property type="match status" value="1"/>
</dbReference>
<keyword evidence="2" id="KW-0436">Ligase</keyword>
<accession>A0ABU3EUJ1</accession>
<organism evidence="2 3">
    <name type="scientific">Enterococcus hulanensis</name>
    <dbReference type="NCBI Taxonomy" id="2559929"/>
    <lineage>
        <taxon>Bacteria</taxon>
        <taxon>Bacillati</taxon>
        <taxon>Bacillota</taxon>
        <taxon>Bacilli</taxon>
        <taxon>Lactobacillales</taxon>
        <taxon>Enterococcaceae</taxon>
        <taxon>Enterococcus</taxon>
    </lineage>
</organism>
<sequence length="236" mass="26401">MTTFIAETSFWEVFPDAQINLLIVKGIKDNQTQENDSYLINLLAQGKEAAKGFLQEETFSQNPVIADWRGAFSQFKTKKGARSSIEALLKRVSQDREFSPINPLVDIYNSISLEFAVPCGGEDLQKVAGDIRLGQAVGGEAFLPLGADADAPALTGEIIYYDDAGAICRCLNWREAQRTMLTETTKDVIFFMESINAQQAQRADQAMQELKKRITEYFGVEGMEYVVMKEQSRVVF</sequence>
<gene>
    <name evidence="2" type="ORF">P7D85_02065</name>
</gene>
<dbReference type="InterPro" id="IPR020825">
    <property type="entry name" value="Phe-tRNA_synthase-like_B3/B4"/>
</dbReference>
<dbReference type="RefSeq" id="WP_311821180.1">
    <property type="nucleotide sequence ID" value="NZ_JARPYF010000001.1"/>
</dbReference>
<dbReference type="InterPro" id="IPR005146">
    <property type="entry name" value="B3/B4_tRNA-bd"/>
</dbReference>
<feature type="domain" description="B3/B4 tRNA-binding" evidence="1">
    <location>
        <begin position="66"/>
        <end position="219"/>
    </location>
</feature>
<evidence type="ECO:0000313" key="2">
    <source>
        <dbReference type="EMBL" id="MDT2598540.1"/>
    </source>
</evidence>
<dbReference type="Gene3D" id="3.50.40.10">
    <property type="entry name" value="Phenylalanyl-trna Synthetase, Chain B, domain 3"/>
    <property type="match status" value="1"/>
</dbReference>
<comment type="caution">
    <text evidence="2">The sequence shown here is derived from an EMBL/GenBank/DDBJ whole genome shotgun (WGS) entry which is preliminary data.</text>
</comment>
<evidence type="ECO:0000259" key="1">
    <source>
        <dbReference type="SMART" id="SM00873"/>
    </source>
</evidence>
<dbReference type="EMBL" id="JARPYI010000001">
    <property type="protein sequence ID" value="MDT2598540.1"/>
    <property type="molecule type" value="Genomic_DNA"/>
</dbReference>
<dbReference type="Proteomes" id="UP001252875">
    <property type="component" value="Unassembled WGS sequence"/>
</dbReference>
<name>A0ABU3EUJ1_9ENTE</name>
<proteinExistence type="predicted"/>
<keyword evidence="3" id="KW-1185">Reference proteome</keyword>
<dbReference type="PANTHER" id="PTHR39209:SF2">
    <property type="entry name" value="CYTOPLASMIC PROTEIN"/>
    <property type="match status" value="1"/>
</dbReference>
<dbReference type="Pfam" id="PF03483">
    <property type="entry name" value="B3_4"/>
    <property type="match status" value="1"/>
</dbReference>
<dbReference type="GO" id="GO:0016874">
    <property type="term" value="F:ligase activity"/>
    <property type="evidence" value="ECO:0007669"/>
    <property type="project" value="UniProtKB-KW"/>
</dbReference>
<reference evidence="2 3" key="1">
    <citation type="submission" date="2023-03" db="EMBL/GenBank/DDBJ databases">
        <authorList>
            <person name="Shen W."/>
            <person name="Cai J."/>
        </authorList>
    </citation>
    <scope>NUCLEOTIDE SEQUENCE [LARGE SCALE GENOMIC DNA]</scope>
    <source>
        <strain evidence="2 3">D6-4</strain>
    </source>
</reference>
<dbReference type="SMART" id="SM00873">
    <property type="entry name" value="B3_4"/>
    <property type="match status" value="1"/>
</dbReference>